<keyword evidence="2" id="KW-1133">Transmembrane helix</keyword>
<feature type="transmembrane region" description="Helical" evidence="2">
    <location>
        <begin position="290"/>
        <end position="311"/>
    </location>
</feature>
<feature type="compositionally biased region" description="Low complexity" evidence="1">
    <location>
        <begin position="334"/>
        <end position="352"/>
    </location>
</feature>
<evidence type="ECO:0000256" key="2">
    <source>
        <dbReference type="SAM" id="Phobius"/>
    </source>
</evidence>
<feature type="compositionally biased region" description="Basic residues" evidence="1">
    <location>
        <begin position="357"/>
        <end position="378"/>
    </location>
</feature>
<organism evidence="3 4">
    <name type="scientific">Streptomyces chisholmiae</name>
    <dbReference type="NCBI Taxonomy" id="3075540"/>
    <lineage>
        <taxon>Bacteria</taxon>
        <taxon>Bacillati</taxon>
        <taxon>Actinomycetota</taxon>
        <taxon>Actinomycetes</taxon>
        <taxon>Kitasatosporales</taxon>
        <taxon>Streptomycetaceae</taxon>
        <taxon>Streptomyces</taxon>
    </lineage>
</organism>
<keyword evidence="4" id="KW-1185">Reference proteome</keyword>
<feature type="transmembrane region" description="Helical" evidence="2">
    <location>
        <begin position="12"/>
        <end position="31"/>
    </location>
</feature>
<dbReference type="Proteomes" id="UP001183410">
    <property type="component" value="Unassembled WGS sequence"/>
</dbReference>
<feature type="transmembrane region" description="Helical" evidence="2">
    <location>
        <begin position="51"/>
        <end position="69"/>
    </location>
</feature>
<sequence length="378" mass="38699">MPRAAATPAPWIIVVTTIVGFLGAMGVVAALEDTLIAGARRWPGGPTGFAVTLGFLCALGPLVVIFLSVTGKSPHRVGPRLRLGARATRWTVAVAGVVTGFALLVLLSSVPARSSTGAFLGGLRELFDAHAPGATATGLGVALLTLFVGALVIAGTVGADTPGERAALLISTCGTVLFCVLLIAALVSANLFEDDYFALAERWPGGPRVFLPSVGASVVLGVAGAVFAVNRRARLTRPGAGLLAALGIGLTTASFSVLFAAPAPRGYRGPVLCEEGFYCLLDQAHERPALIAGSGWLAVPVTGVLLGYLVVKVNRTQKAKKAQKAKKVADEAKAAPAAMPARSARSARTTPAGGTAPRRKSGTARRSATARKRTNRGR</sequence>
<proteinExistence type="predicted"/>
<evidence type="ECO:0000313" key="3">
    <source>
        <dbReference type="EMBL" id="MDT0265867.1"/>
    </source>
</evidence>
<keyword evidence="2" id="KW-0472">Membrane</keyword>
<evidence type="ECO:0000256" key="1">
    <source>
        <dbReference type="SAM" id="MobiDB-lite"/>
    </source>
</evidence>
<feature type="region of interest" description="Disordered" evidence="1">
    <location>
        <begin position="320"/>
        <end position="378"/>
    </location>
</feature>
<accession>A0ABU2JLQ7</accession>
<feature type="transmembrane region" description="Helical" evidence="2">
    <location>
        <begin position="241"/>
        <end position="261"/>
    </location>
</feature>
<evidence type="ECO:0008006" key="5">
    <source>
        <dbReference type="Google" id="ProtNLM"/>
    </source>
</evidence>
<protein>
    <recommendedName>
        <fullName evidence="5">Integral membrane protein</fullName>
    </recommendedName>
</protein>
<feature type="transmembrane region" description="Helical" evidence="2">
    <location>
        <begin position="130"/>
        <end position="154"/>
    </location>
</feature>
<feature type="transmembrane region" description="Helical" evidence="2">
    <location>
        <begin position="209"/>
        <end position="229"/>
    </location>
</feature>
<comment type="caution">
    <text evidence="3">The sequence shown here is derived from an EMBL/GenBank/DDBJ whole genome shotgun (WGS) entry which is preliminary data.</text>
</comment>
<reference evidence="4" key="1">
    <citation type="submission" date="2023-07" db="EMBL/GenBank/DDBJ databases">
        <title>30 novel species of actinomycetes from the DSMZ collection.</title>
        <authorList>
            <person name="Nouioui I."/>
        </authorList>
    </citation>
    <scope>NUCLEOTIDE SEQUENCE [LARGE SCALE GENOMIC DNA]</scope>
    <source>
        <strain evidence="4">DSM 44915</strain>
    </source>
</reference>
<keyword evidence="2" id="KW-0812">Transmembrane</keyword>
<feature type="transmembrane region" description="Helical" evidence="2">
    <location>
        <begin position="90"/>
        <end position="110"/>
    </location>
</feature>
<gene>
    <name evidence="3" type="ORF">RM844_06135</name>
</gene>
<dbReference type="EMBL" id="JAVREO010000003">
    <property type="protein sequence ID" value="MDT0265867.1"/>
    <property type="molecule type" value="Genomic_DNA"/>
</dbReference>
<evidence type="ECO:0000313" key="4">
    <source>
        <dbReference type="Proteomes" id="UP001183410"/>
    </source>
</evidence>
<name>A0ABU2JLQ7_9ACTN</name>
<feature type="transmembrane region" description="Helical" evidence="2">
    <location>
        <begin position="166"/>
        <end position="189"/>
    </location>
</feature>
<dbReference type="RefSeq" id="WP_311665650.1">
    <property type="nucleotide sequence ID" value="NZ_JAVREO010000003.1"/>
</dbReference>